<dbReference type="AlphaFoldDB" id="A0A9D1UFH0"/>
<dbReference type="Gene3D" id="3.50.30.80">
    <property type="entry name" value="IlvD/EDD C-terminal domain-like"/>
    <property type="match status" value="1"/>
</dbReference>
<name>A0A9D1UFH0_9FIRM</name>
<dbReference type="NCBIfam" id="NF002068">
    <property type="entry name" value="PRK00911.1"/>
    <property type="match status" value="1"/>
</dbReference>
<evidence type="ECO:0000256" key="14">
    <source>
        <dbReference type="ARBA" id="ARBA00029490"/>
    </source>
</evidence>
<evidence type="ECO:0000256" key="7">
    <source>
        <dbReference type="ARBA" id="ARBA00023004"/>
    </source>
</evidence>
<accession>A0A9D1UFH0</accession>
<comment type="cofactor">
    <cofactor evidence="1 15">
        <name>Mg(2+)</name>
        <dbReference type="ChEBI" id="CHEBI:18420"/>
    </cofactor>
</comment>
<dbReference type="GO" id="GO:0004160">
    <property type="term" value="F:dihydroxy-acid dehydratase activity"/>
    <property type="evidence" value="ECO:0007669"/>
    <property type="project" value="UniProtKB-UniRule"/>
</dbReference>
<feature type="binding site" evidence="15">
    <location>
        <position position="443"/>
    </location>
    <ligand>
        <name>Mg(2+)</name>
        <dbReference type="ChEBI" id="CHEBI:18420"/>
    </ligand>
</feature>
<dbReference type="GO" id="GO:0005829">
    <property type="term" value="C:cytosol"/>
    <property type="evidence" value="ECO:0007669"/>
    <property type="project" value="TreeGrafter"/>
</dbReference>
<dbReference type="GO" id="GO:0009099">
    <property type="term" value="P:L-valine biosynthetic process"/>
    <property type="evidence" value="ECO:0007669"/>
    <property type="project" value="UniProtKB-UniRule"/>
</dbReference>
<evidence type="ECO:0000256" key="4">
    <source>
        <dbReference type="ARBA" id="ARBA00022714"/>
    </source>
</evidence>
<keyword evidence="9 15" id="KW-0456">Lyase</keyword>
<keyword evidence="5 15" id="KW-0479">Metal-binding</keyword>
<organism evidence="18 19">
    <name type="scientific">Candidatus Eubacterium faecipullorum</name>
    <dbReference type="NCBI Taxonomy" id="2838571"/>
    <lineage>
        <taxon>Bacteria</taxon>
        <taxon>Bacillati</taxon>
        <taxon>Bacillota</taxon>
        <taxon>Clostridia</taxon>
        <taxon>Eubacteriales</taxon>
        <taxon>Eubacteriaceae</taxon>
        <taxon>Eubacterium</taxon>
    </lineage>
</organism>
<dbReference type="InterPro" id="IPR042096">
    <property type="entry name" value="Dihydro-acid_dehy_C"/>
</dbReference>
<feature type="domain" description="Dihydroxy-acid/6-phosphogluconate dehydratase C-terminal" evidence="17">
    <location>
        <begin position="359"/>
        <end position="549"/>
    </location>
</feature>
<feature type="binding site" evidence="15">
    <location>
        <position position="120"/>
    </location>
    <ligand>
        <name>Mg(2+)</name>
        <dbReference type="ChEBI" id="CHEBI:18420"/>
    </ligand>
</feature>
<evidence type="ECO:0000313" key="18">
    <source>
        <dbReference type="EMBL" id="HIW85889.1"/>
    </source>
</evidence>
<dbReference type="InterPro" id="IPR037237">
    <property type="entry name" value="IlvD/EDD_N"/>
</dbReference>
<comment type="subunit">
    <text evidence="15">Homodimer.</text>
</comment>
<dbReference type="InterPro" id="IPR004404">
    <property type="entry name" value="DihydroxyA_deHydtase"/>
</dbReference>
<keyword evidence="8 15" id="KW-0411">Iron-sulfur</keyword>
<keyword evidence="6 15" id="KW-0460">Magnesium</keyword>
<evidence type="ECO:0000259" key="16">
    <source>
        <dbReference type="Pfam" id="PF00920"/>
    </source>
</evidence>
<evidence type="ECO:0000256" key="15">
    <source>
        <dbReference type="HAMAP-Rule" id="MF_00012"/>
    </source>
</evidence>
<dbReference type="HAMAP" id="MF_00012">
    <property type="entry name" value="IlvD"/>
    <property type="match status" value="1"/>
</dbReference>
<evidence type="ECO:0000256" key="10">
    <source>
        <dbReference type="ARBA" id="ARBA00023304"/>
    </source>
</evidence>
<dbReference type="InterPro" id="IPR020558">
    <property type="entry name" value="DiOHA_6PGluconate_deHydtase_CS"/>
</dbReference>
<comment type="pathway">
    <text evidence="13 15">Amino-acid biosynthesis; L-isoleucine biosynthesis; L-isoleucine from 2-oxobutanoate: step 3/4.</text>
</comment>
<feature type="modified residue" description="N6-carboxylysine" evidence="15">
    <location>
        <position position="121"/>
    </location>
</feature>
<dbReference type="GO" id="GO:0051537">
    <property type="term" value="F:2 iron, 2 sulfur cluster binding"/>
    <property type="evidence" value="ECO:0007669"/>
    <property type="project" value="UniProtKB-UniRule"/>
</dbReference>
<proteinExistence type="inferred from homology"/>
<feature type="active site" description="Proton acceptor" evidence="15">
    <location>
        <position position="469"/>
    </location>
</feature>
<evidence type="ECO:0000256" key="12">
    <source>
        <dbReference type="ARBA" id="ARBA00029436"/>
    </source>
</evidence>
<comment type="similarity">
    <text evidence="2 15">Belongs to the IlvD/Edd family.</text>
</comment>
<evidence type="ECO:0000259" key="17">
    <source>
        <dbReference type="Pfam" id="PF24877"/>
    </source>
</evidence>
<dbReference type="SUPFAM" id="SSF143975">
    <property type="entry name" value="IlvD/EDD N-terminal domain-like"/>
    <property type="match status" value="1"/>
</dbReference>
<sequence>MRSDLIKEGPGRASHRSLLRALGIDELEMKRPFVAVVNSKSDYIPGHMHLDKIAEQVKAGIRNADGVPFEFNTIGVCDGIAMNHKGMKYSLCSRELIADSIEVMLTAHPLDAVVFIPNCDKIVPGMLLAACRLNLPCIFISGGPMLPGKSTETDTGIGLSEMFEYSGKYFAGNMSLENLESCAYTACPTCGSCSGMYTANSMNCLTETIGMSLPGSGTIPAVMSARLRLAKEAGERVMDLLKEDIKPSDIITEKAIENAIRTDMAIGCSTNTILHLTAIAHAAGHDINLKELDEYGRKTPQICKLNPASSVFITDLNEVGGMQAVMKELAKGGLINTDALTVSGTVADRIEKAPDADGKIIRTLDDPFSADGGIAVLWGNLAEEGSVVKKGAVLPEMMQHKGPAKCFDSEEEAIEAINGGKITAGDVVVIRYEGPKGGPGMREMLSPTSAIIGMGLGSSVALLTDGRFSGATRGAAIGHVSPEAAAGGNIALVQDGDEIEINIPERVLKVNVSDEELVKRRASWHPPVQELTGYIKRYARHVTSGAKGAVFDD</sequence>
<keyword evidence="10 15" id="KW-0100">Branched-chain amino acid biosynthesis</keyword>
<evidence type="ECO:0000313" key="19">
    <source>
        <dbReference type="Proteomes" id="UP000824205"/>
    </source>
</evidence>
<keyword evidence="4 15" id="KW-0001">2Fe-2S</keyword>
<feature type="binding site" evidence="15">
    <location>
        <position position="78"/>
    </location>
    <ligand>
        <name>Mg(2+)</name>
        <dbReference type="ChEBI" id="CHEBI:18420"/>
    </ligand>
</feature>
<dbReference type="EMBL" id="DXGE01000024">
    <property type="protein sequence ID" value="HIW85889.1"/>
    <property type="molecule type" value="Genomic_DNA"/>
</dbReference>
<dbReference type="InterPro" id="IPR056740">
    <property type="entry name" value="ILV_EDD_C"/>
</dbReference>
<comment type="caution">
    <text evidence="18">The sequence shown here is derived from an EMBL/GenBank/DDBJ whole genome shotgun (WGS) entry which is preliminary data.</text>
</comment>
<dbReference type="Pfam" id="PF00920">
    <property type="entry name" value="ILVD_EDD_N"/>
    <property type="match status" value="1"/>
</dbReference>
<evidence type="ECO:0000256" key="1">
    <source>
        <dbReference type="ARBA" id="ARBA00001946"/>
    </source>
</evidence>
<keyword evidence="3 15" id="KW-0028">Amino-acid biosynthesis</keyword>
<comment type="catalytic activity">
    <reaction evidence="11">
        <text>(2R)-2,3-dihydroxy-3-methylbutanoate = 3-methyl-2-oxobutanoate + H2O</text>
        <dbReference type="Rhea" id="RHEA:24809"/>
        <dbReference type="ChEBI" id="CHEBI:11851"/>
        <dbReference type="ChEBI" id="CHEBI:15377"/>
        <dbReference type="ChEBI" id="CHEBI:49072"/>
        <dbReference type="EC" id="4.2.1.9"/>
    </reaction>
    <physiologicalReaction direction="left-to-right" evidence="11">
        <dbReference type="Rhea" id="RHEA:24810"/>
    </physiologicalReaction>
</comment>
<keyword evidence="7 15" id="KW-0408">Iron</keyword>
<dbReference type="FunFam" id="3.50.30.80:FF:000001">
    <property type="entry name" value="Dihydroxy-acid dehydratase"/>
    <property type="match status" value="1"/>
</dbReference>
<comment type="function">
    <text evidence="15">Functions in the biosynthesis of branched-chain amino acids. Catalyzes the dehydration of (2R,3R)-2,3-dihydroxy-3-methylpentanoate (2,3-dihydroxy-3-methylvalerate) into 2-oxo-3-methylpentanoate (2-oxo-3-methylvalerate) and of (2R)-2,3-dihydroxy-3-methylbutanoate (2,3-dihydroxyisovalerate) into 2-oxo-3-methylbutanoate (2-oxoisovalerate), the penultimate precursor to L-isoleucine and L-valine, respectively.</text>
</comment>
<comment type="cofactor">
    <cofactor evidence="15">
        <name>[2Fe-2S] cluster</name>
        <dbReference type="ChEBI" id="CHEBI:190135"/>
    </cofactor>
    <text evidence="15">Binds 1 [2Fe-2S] cluster per subunit. This cluster acts as a Lewis acid cofactor.</text>
</comment>
<comment type="pathway">
    <text evidence="12 15">Amino-acid biosynthesis; L-valine biosynthesis; L-valine from pyruvate: step 3/4.</text>
</comment>
<feature type="domain" description="Dihydroxy-acid/6-phosphogluconate dehydratase N-terminal" evidence="16">
    <location>
        <begin position="31"/>
        <end position="345"/>
    </location>
</feature>
<dbReference type="GO" id="GO:0009097">
    <property type="term" value="P:isoleucine biosynthetic process"/>
    <property type="evidence" value="ECO:0007669"/>
    <property type="project" value="UniProtKB-UniRule"/>
</dbReference>
<comment type="catalytic activity">
    <reaction evidence="15">
        <text>(2R,3R)-2,3-dihydroxy-3-methylpentanoate = (S)-3-methyl-2-oxopentanoate + H2O</text>
        <dbReference type="Rhea" id="RHEA:27694"/>
        <dbReference type="ChEBI" id="CHEBI:15377"/>
        <dbReference type="ChEBI" id="CHEBI:35146"/>
        <dbReference type="ChEBI" id="CHEBI:49258"/>
        <dbReference type="EC" id="4.2.1.9"/>
    </reaction>
</comment>
<dbReference type="NCBIfam" id="TIGR00110">
    <property type="entry name" value="ilvD"/>
    <property type="match status" value="1"/>
</dbReference>
<evidence type="ECO:0000256" key="8">
    <source>
        <dbReference type="ARBA" id="ARBA00023014"/>
    </source>
</evidence>
<dbReference type="InterPro" id="IPR000581">
    <property type="entry name" value="ILV_EDD_N"/>
</dbReference>
<dbReference type="PROSITE" id="PS00887">
    <property type="entry name" value="ILVD_EDD_2"/>
    <property type="match status" value="1"/>
</dbReference>
<feature type="binding site" description="via carbamate group" evidence="15">
    <location>
        <position position="121"/>
    </location>
    <ligand>
        <name>Mg(2+)</name>
        <dbReference type="ChEBI" id="CHEBI:18420"/>
    </ligand>
</feature>
<dbReference type="PROSITE" id="PS00886">
    <property type="entry name" value="ILVD_EDD_1"/>
    <property type="match status" value="1"/>
</dbReference>
<evidence type="ECO:0000256" key="2">
    <source>
        <dbReference type="ARBA" id="ARBA00006486"/>
    </source>
</evidence>
<dbReference type="Proteomes" id="UP000824205">
    <property type="component" value="Unassembled WGS sequence"/>
</dbReference>
<evidence type="ECO:0000256" key="3">
    <source>
        <dbReference type="ARBA" id="ARBA00022605"/>
    </source>
</evidence>
<dbReference type="GO" id="GO:0000287">
    <property type="term" value="F:magnesium ion binding"/>
    <property type="evidence" value="ECO:0007669"/>
    <property type="project" value="UniProtKB-UniRule"/>
</dbReference>
<evidence type="ECO:0000256" key="5">
    <source>
        <dbReference type="ARBA" id="ARBA00022723"/>
    </source>
</evidence>
<dbReference type="PANTHER" id="PTHR43661">
    <property type="entry name" value="D-XYLONATE DEHYDRATASE"/>
    <property type="match status" value="1"/>
</dbReference>
<comment type="caution">
    <text evidence="15">Lacks conserved residue(s) required for the propagation of feature annotation.</text>
</comment>
<evidence type="ECO:0000256" key="11">
    <source>
        <dbReference type="ARBA" id="ARBA00029304"/>
    </source>
</evidence>
<dbReference type="SUPFAM" id="SSF52016">
    <property type="entry name" value="LeuD/IlvD-like"/>
    <property type="match status" value="1"/>
</dbReference>
<evidence type="ECO:0000256" key="9">
    <source>
        <dbReference type="ARBA" id="ARBA00023239"/>
    </source>
</evidence>
<dbReference type="EC" id="4.2.1.9" evidence="14 15"/>
<reference evidence="18" key="1">
    <citation type="journal article" date="2021" name="PeerJ">
        <title>Extensive microbial diversity within the chicken gut microbiome revealed by metagenomics and culture.</title>
        <authorList>
            <person name="Gilroy R."/>
            <person name="Ravi A."/>
            <person name="Getino M."/>
            <person name="Pursley I."/>
            <person name="Horton D.L."/>
            <person name="Alikhan N.F."/>
            <person name="Baker D."/>
            <person name="Gharbi K."/>
            <person name="Hall N."/>
            <person name="Watson M."/>
            <person name="Adriaenssens E.M."/>
            <person name="Foster-Nyarko E."/>
            <person name="Jarju S."/>
            <person name="Secka A."/>
            <person name="Antonio M."/>
            <person name="Oren A."/>
            <person name="Chaudhuri R.R."/>
            <person name="La Ragione R."/>
            <person name="Hildebrand F."/>
            <person name="Pallen M.J."/>
        </authorList>
    </citation>
    <scope>NUCLEOTIDE SEQUENCE</scope>
    <source>
        <strain evidence="18">421</strain>
    </source>
</reference>
<dbReference type="PANTHER" id="PTHR43661:SF3">
    <property type="entry name" value="D-XYLONATE DEHYDRATASE YAGF-RELATED"/>
    <property type="match status" value="1"/>
</dbReference>
<evidence type="ECO:0000256" key="6">
    <source>
        <dbReference type="ARBA" id="ARBA00022842"/>
    </source>
</evidence>
<evidence type="ECO:0000256" key="13">
    <source>
        <dbReference type="ARBA" id="ARBA00029437"/>
    </source>
</evidence>
<protein>
    <recommendedName>
        <fullName evidence="14 15">Dihydroxy-acid dehydratase</fullName>
        <shortName evidence="15">DAD</shortName>
        <ecNumber evidence="14 15">4.2.1.9</ecNumber>
    </recommendedName>
</protein>
<dbReference type="Pfam" id="PF24877">
    <property type="entry name" value="ILV_EDD_C"/>
    <property type="match status" value="1"/>
</dbReference>
<gene>
    <name evidence="15 18" type="primary">ilvD</name>
    <name evidence="18" type="ORF">IAA48_05275</name>
</gene>
<reference evidence="18" key="2">
    <citation type="submission" date="2021-04" db="EMBL/GenBank/DDBJ databases">
        <authorList>
            <person name="Gilroy R."/>
        </authorList>
    </citation>
    <scope>NUCLEOTIDE SEQUENCE</scope>
    <source>
        <strain evidence="18">421</strain>
    </source>
</reference>